<sequence>MKTVFKAKIITSSKCIGLVFLLVGTLCACGYELVREKGIFSGDIALLSVPIFKNITYEPHASLYVTNAFSRELLATGLFKMGREGTDGYLEGTIREIRTMHNTLNVKGLVIEKKLALTLDLVLFGKDGRTIKRWTMADEEAYRTDAIDSADYNKRYALQKVSARMARRFCATILVDY</sequence>
<dbReference type="AlphaFoldDB" id="A0A351U566"/>
<protein>
    <recommendedName>
        <fullName evidence="3">LPS-assembly lipoprotein LptE</fullName>
    </recommendedName>
</protein>
<organism evidence="1 2">
    <name type="scientific">Syntrophorhabdus aromaticivorans</name>
    <dbReference type="NCBI Taxonomy" id="328301"/>
    <lineage>
        <taxon>Bacteria</taxon>
        <taxon>Pseudomonadati</taxon>
        <taxon>Thermodesulfobacteriota</taxon>
        <taxon>Syntrophorhabdia</taxon>
        <taxon>Syntrophorhabdales</taxon>
        <taxon>Syntrophorhabdaceae</taxon>
        <taxon>Syntrophorhabdus</taxon>
    </lineage>
</organism>
<accession>A0A351U566</accession>
<dbReference type="EMBL" id="JAAYEE010000112">
    <property type="protein sequence ID" value="NLW35188.1"/>
    <property type="molecule type" value="Genomic_DNA"/>
</dbReference>
<comment type="caution">
    <text evidence="1">The sequence shown here is derived from an EMBL/GenBank/DDBJ whole genome shotgun (WGS) entry which is preliminary data.</text>
</comment>
<evidence type="ECO:0000313" key="1">
    <source>
        <dbReference type="EMBL" id="NLW35188.1"/>
    </source>
</evidence>
<proteinExistence type="predicted"/>
<evidence type="ECO:0000313" key="2">
    <source>
        <dbReference type="Proteomes" id="UP000777265"/>
    </source>
</evidence>
<dbReference type="STRING" id="909663.GCA_000512235_03523"/>
<reference evidence="1" key="1">
    <citation type="journal article" date="2020" name="Biotechnol. Biofuels">
        <title>New insights from the biogas microbiome by comprehensive genome-resolved metagenomics of nearly 1600 species originating from multiple anaerobic digesters.</title>
        <authorList>
            <person name="Campanaro S."/>
            <person name="Treu L."/>
            <person name="Rodriguez-R L.M."/>
            <person name="Kovalovszki A."/>
            <person name="Ziels R.M."/>
            <person name="Maus I."/>
            <person name="Zhu X."/>
            <person name="Kougias P.G."/>
            <person name="Basile A."/>
            <person name="Luo G."/>
            <person name="Schluter A."/>
            <person name="Konstantinidis K.T."/>
            <person name="Angelidaki I."/>
        </authorList>
    </citation>
    <scope>NUCLEOTIDE SEQUENCE</scope>
    <source>
        <strain evidence="1">AS06rmzACSIP_7</strain>
    </source>
</reference>
<name>A0A351U566_9BACT</name>
<dbReference type="PROSITE" id="PS51257">
    <property type="entry name" value="PROKAR_LIPOPROTEIN"/>
    <property type="match status" value="1"/>
</dbReference>
<evidence type="ECO:0008006" key="3">
    <source>
        <dbReference type="Google" id="ProtNLM"/>
    </source>
</evidence>
<dbReference type="Proteomes" id="UP000777265">
    <property type="component" value="Unassembled WGS sequence"/>
</dbReference>
<reference evidence="1" key="2">
    <citation type="submission" date="2020-01" db="EMBL/GenBank/DDBJ databases">
        <authorList>
            <person name="Campanaro S."/>
        </authorList>
    </citation>
    <scope>NUCLEOTIDE SEQUENCE</scope>
    <source>
        <strain evidence="1">AS06rmzACSIP_7</strain>
    </source>
</reference>
<gene>
    <name evidence="1" type="ORF">GXY80_06865</name>
</gene>